<protein>
    <submittedName>
        <fullName evidence="1">Uncharacterized protein</fullName>
    </submittedName>
</protein>
<reference evidence="1" key="1">
    <citation type="submission" date="2014-11" db="EMBL/GenBank/DDBJ databases">
        <authorList>
            <person name="Amaro Gonzalez C."/>
        </authorList>
    </citation>
    <scope>NUCLEOTIDE SEQUENCE</scope>
</reference>
<name>A0A0E9WB74_ANGAN</name>
<reference evidence="1" key="2">
    <citation type="journal article" date="2015" name="Fish Shellfish Immunol.">
        <title>Early steps in the European eel (Anguilla anguilla)-Vibrio vulnificus interaction in the gills: Role of the RtxA13 toxin.</title>
        <authorList>
            <person name="Callol A."/>
            <person name="Pajuelo D."/>
            <person name="Ebbesson L."/>
            <person name="Teles M."/>
            <person name="MacKenzie S."/>
            <person name="Amaro C."/>
        </authorList>
    </citation>
    <scope>NUCLEOTIDE SEQUENCE</scope>
</reference>
<dbReference type="EMBL" id="GBXM01021026">
    <property type="protein sequence ID" value="JAH87551.1"/>
    <property type="molecule type" value="Transcribed_RNA"/>
</dbReference>
<evidence type="ECO:0000313" key="1">
    <source>
        <dbReference type="EMBL" id="JAH87551.1"/>
    </source>
</evidence>
<organism evidence="1">
    <name type="scientific">Anguilla anguilla</name>
    <name type="common">European freshwater eel</name>
    <name type="synonym">Muraena anguilla</name>
    <dbReference type="NCBI Taxonomy" id="7936"/>
    <lineage>
        <taxon>Eukaryota</taxon>
        <taxon>Metazoa</taxon>
        <taxon>Chordata</taxon>
        <taxon>Craniata</taxon>
        <taxon>Vertebrata</taxon>
        <taxon>Euteleostomi</taxon>
        <taxon>Actinopterygii</taxon>
        <taxon>Neopterygii</taxon>
        <taxon>Teleostei</taxon>
        <taxon>Anguilliformes</taxon>
        <taxon>Anguillidae</taxon>
        <taxon>Anguilla</taxon>
    </lineage>
</organism>
<sequence>MYTMSIFCRTKNPDQKLSYNYLASKLVFVVTL</sequence>
<dbReference type="AlphaFoldDB" id="A0A0E9WB74"/>
<proteinExistence type="predicted"/>
<accession>A0A0E9WB74</accession>